<evidence type="ECO:0000259" key="8">
    <source>
        <dbReference type="Pfam" id="PF07687"/>
    </source>
</evidence>
<dbReference type="Proteomes" id="UP001597034">
    <property type="component" value="Unassembled WGS sequence"/>
</dbReference>
<dbReference type="InterPro" id="IPR050072">
    <property type="entry name" value="Peptidase_M20A"/>
</dbReference>
<dbReference type="GO" id="GO:0016787">
    <property type="term" value="F:hydrolase activity"/>
    <property type="evidence" value="ECO:0007669"/>
    <property type="project" value="UniProtKB-KW"/>
</dbReference>
<dbReference type="SUPFAM" id="SSF53187">
    <property type="entry name" value="Zn-dependent exopeptidases"/>
    <property type="match status" value="1"/>
</dbReference>
<evidence type="ECO:0000256" key="2">
    <source>
        <dbReference type="ARBA" id="ARBA00001947"/>
    </source>
</evidence>
<dbReference type="RefSeq" id="WP_256398674.1">
    <property type="nucleotide sequence ID" value="NZ_JANHJR010000001.1"/>
</dbReference>
<keyword evidence="10" id="KW-1185">Reference proteome</keyword>
<evidence type="ECO:0000313" key="9">
    <source>
        <dbReference type="EMBL" id="MFD1645806.1"/>
    </source>
</evidence>
<evidence type="ECO:0000256" key="5">
    <source>
        <dbReference type="ARBA" id="ARBA00022801"/>
    </source>
</evidence>
<organism evidence="9 10">
    <name type="scientific">Haloarchaeobius litoreus</name>
    <dbReference type="NCBI Taxonomy" id="755306"/>
    <lineage>
        <taxon>Archaea</taxon>
        <taxon>Methanobacteriati</taxon>
        <taxon>Methanobacteriota</taxon>
        <taxon>Stenosarchaea group</taxon>
        <taxon>Halobacteria</taxon>
        <taxon>Halobacteriales</taxon>
        <taxon>Halorubellaceae</taxon>
        <taxon>Haloarchaeobius</taxon>
    </lineage>
</organism>
<comment type="similarity">
    <text evidence="3">Belongs to the peptidase M20A family.</text>
</comment>
<reference evidence="9 10" key="1">
    <citation type="journal article" date="2019" name="Int. J. Syst. Evol. Microbiol.">
        <title>The Global Catalogue of Microorganisms (GCM) 10K type strain sequencing project: providing services to taxonomists for standard genome sequencing and annotation.</title>
        <authorList>
            <consortium name="The Broad Institute Genomics Platform"/>
            <consortium name="The Broad Institute Genome Sequencing Center for Infectious Disease"/>
            <person name="Wu L."/>
            <person name="Ma J."/>
        </authorList>
    </citation>
    <scope>NUCLEOTIDE SEQUENCE [LARGE SCALE GENOMIC DNA]</scope>
    <source>
        <strain evidence="9 10">CGMCC 1.10390</strain>
    </source>
</reference>
<gene>
    <name evidence="9" type="ORF">ACFSBL_08935</name>
</gene>
<dbReference type="SUPFAM" id="SSF55031">
    <property type="entry name" value="Bacterial exopeptidase dimerisation domain"/>
    <property type="match status" value="1"/>
</dbReference>
<comment type="cofactor">
    <cofactor evidence="1">
        <name>Co(2+)</name>
        <dbReference type="ChEBI" id="CHEBI:48828"/>
    </cofactor>
</comment>
<comment type="caution">
    <text evidence="9">The sequence shown here is derived from an EMBL/GenBank/DDBJ whole genome shotgun (WGS) entry which is preliminary data.</text>
</comment>
<dbReference type="InterPro" id="IPR011650">
    <property type="entry name" value="Peptidase_M20_dimer"/>
</dbReference>
<name>A0ABD6DIE4_9EURY</name>
<dbReference type="InterPro" id="IPR010182">
    <property type="entry name" value="ArgE/DapE"/>
</dbReference>
<dbReference type="Gene3D" id="3.30.70.360">
    <property type="match status" value="1"/>
</dbReference>
<dbReference type="Pfam" id="PF01546">
    <property type="entry name" value="Peptidase_M20"/>
    <property type="match status" value="1"/>
</dbReference>
<evidence type="ECO:0000256" key="4">
    <source>
        <dbReference type="ARBA" id="ARBA00022723"/>
    </source>
</evidence>
<dbReference type="Gene3D" id="3.40.630.10">
    <property type="entry name" value="Zn peptidases"/>
    <property type="match status" value="1"/>
</dbReference>
<dbReference type="EMBL" id="JBHUDO010000002">
    <property type="protein sequence ID" value="MFD1645806.1"/>
    <property type="molecule type" value="Genomic_DNA"/>
</dbReference>
<sequence length="392" mass="41600">MAEEPDTDEFPDDVVELAAHLVRIASENPPGNEKPCAEYIVEWFTQHGVDAELVPTPGTDRPNAVATVGSGGPTLVLNGHTDVVPADDPDEWAHDPFGGEVADGRLWGRGSADMKTGLALAMVAARNREHADRDRPGTLVVHAAAGEETGLPGTRTLIDEGYGGDFAVVLEPTEFRVATSAKGVVTYRIGVHGESTHASNPDEGTNAIDAARAVMDRIDEYDARLRERSDPLVGRAYANVTAFEAGTGSNMAVVPARAEFLLDRRILPEESIEDVDREVDDLLAAAEREDGVVTDRETVQHYASAGIEPDHPLAELVRERTGDLAPAEPWGMAAATDAREFVADGVPAVVWGPGSLSEAHTVDESIPVADAERALSLLEGIVDDVLSGTLDG</sequence>
<evidence type="ECO:0000256" key="6">
    <source>
        <dbReference type="ARBA" id="ARBA00022833"/>
    </source>
</evidence>
<protein>
    <submittedName>
        <fullName evidence="9">M20 family metallopeptidase</fullName>
    </submittedName>
</protein>
<dbReference type="PANTHER" id="PTHR43808">
    <property type="entry name" value="ACETYLORNITHINE DEACETYLASE"/>
    <property type="match status" value="1"/>
</dbReference>
<feature type="domain" description="Peptidase M20 dimerisation" evidence="8">
    <location>
        <begin position="180"/>
        <end position="289"/>
    </location>
</feature>
<evidence type="ECO:0000313" key="10">
    <source>
        <dbReference type="Proteomes" id="UP001597034"/>
    </source>
</evidence>
<comment type="cofactor">
    <cofactor evidence="2">
        <name>Zn(2+)</name>
        <dbReference type="ChEBI" id="CHEBI:29105"/>
    </cofactor>
</comment>
<dbReference type="GO" id="GO:0046872">
    <property type="term" value="F:metal ion binding"/>
    <property type="evidence" value="ECO:0007669"/>
    <property type="project" value="UniProtKB-KW"/>
</dbReference>
<dbReference type="InterPro" id="IPR002933">
    <property type="entry name" value="Peptidase_M20"/>
</dbReference>
<dbReference type="NCBIfam" id="TIGR01910">
    <property type="entry name" value="DapE-ArgE"/>
    <property type="match status" value="1"/>
</dbReference>
<evidence type="ECO:0000256" key="7">
    <source>
        <dbReference type="ARBA" id="ARBA00023285"/>
    </source>
</evidence>
<evidence type="ECO:0000256" key="1">
    <source>
        <dbReference type="ARBA" id="ARBA00001941"/>
    </source>
</evidence>
<proteinExistence type="inferred from homology"/>
<keyword evidence="7" id="KW-0170">Cobalt</keyword>
<keyword evidence="5" id="KW-0378">Hydrolase</keyword>
<evidence type="ECO:0000256" key="3">
    <source>
        <dbReference type="ARBA" id="ARBA00006247"/>
    </source>
</evidence>
<dbReference type="AlphaFoldDB" id="A0ABD6DIE4"/>
<dbReference type="CDD" id="cd08659">
    <property type="entry name" value="M20_ArgE_DapE-like"/>
    <property type="match status" value="1"/>
</dbReference>
<accession>A0ABD6DIE4</accession>
<dbReference type="InterPro" id="IPR036264">
    <property type="entry name" value="Bact_exopeptidase_dim_dom"/>
</dbReference>
<keyword evidence="4" id="KW-0479">Metal-binding</keyword>
<dbReference type="Pfam" id="PF07687">
    <property type="entry name" value="M20_dimer"/>
    <property type="match status" value="1"/>
</dbReference>
<keyword evidence="6" id="KW-0862">Zinc</keyword>